<evidence type="ECO:0000256" key="1">
    <source>
        <dbReference type="PROSITE-ProRule" id="PRU00122"/>
    </source>
</evidence>
<dbReference type="PANTHER" id="PTHR15036">
    <property type="entry name" value="PIKACHURIN-LIKE PROTEIN"/>
    <property type="match status" value="1"/>
</dbReference>
<dbReference type="Proteomes" id="UP000095280">
    <property type="component" value="Unplaced"/>
</dbReference>
<dbReference type="Gene3D" id="2.60.120.200">
    <property type="match status" value="1"/>
</dbReference>
<dbReference type="InterPro" id="IPR001791">
    <property type="entry name" value="Laminin_G"/>
</dbReference>
<dbReference type="WBParaSite" id="maker-uti_cns_0003744-snap-gene-0.2-mRNA-1">
    <property type="protein sequence ID" value="maker-uti_cns_0003744-snap-gene-0.2-mRNA-1"/>
    <property type="gene ID" value="maker-uti_cns_0003744-snap-gene-0.2"/>
</dbReference>
<dbReference type="InterPro" id="IPR050372">
    <property type="entry name" value="Neurexin-related_CASP"/>
</dbReference>
<feature type="domain" description="Laminin G" evidence="3">
    <location>
        <begin position="223"/>
        <end position="388"/>
    </location>
</feature>
<evidence type="ECO:0000256" key="2">
    <source>
        <dbReference type="SAM" id="MobiDB-lite"/>
    </source>
</evidence>
<dbReference type="PROSITE" id="PS50025">
    <property type="entry name" value="LAM_G_DOMAIN"/>
    <property type="match status" value="1"/>
</dbReference>
<dbReference type="SMART" id="SM00282">
    <property type="entry name" value="LamG"/>
    <property type="match status" value="1"/>
</dbReference>
<dbReference type="AlphaFoldDB" id="A0A1I8H049"/>
<name>A0A1I8H049_9PLAT</name>
<accession>A0A1I8H049</accession>
<keyword evidence="4" id="KW-1185">Reference proteome</keyword>
<evidence type="ECO:0000313" key="4">
    <source>
        <dbReference type="Proteomes" id="UP000095280"/>
    </source>
</evidence>
<dbReference type="CDD" id="cd00110">
    <property type="entry name" value="LamG"/>
    <property type="match status" value="1"/>
</dbReference>
<dbReference type="GO" id="GO:0016020">
    <property type="term" value="C:membrane"/>
    <property type="evidence" value="ECO:0007669"/>
    <property type="project" value="UniProtKB-SubCell"/>
</dbReference>
<dbReference type="PANTHER" id="PTHR15036:SF85">
    <property type="entry name" value="SP2353, ISOFORM A"/>
    <property type="match status" value="1"/>
</dbReference>
<evidence type="ECO:0000259" key="3">
    <source>
        <dbReference type="PROSITE" id="PS50025"/>
    </source>
</evidence>
<dbReference type="InterPro" id="IPR013320">
    <property type="entry name" value="ConA-like_dom_sf"/>
</dbReference>
<proteinExistence type="predicted"/>
<feature type="compositionally biased region" description="Low complexity" evidence="2">
    <location>
        <begin position="73"/>
        <end position="93"/>
    </location>
</feature>
<protein>
    <submittedName>
        <fullName evidence="5">LAM_G_DOMAIN domain-containing protein</fullName>
    </submittedName>
</protein>
<feature type="region of interest" description="Disordered" evidence="2">
    <location>
        <begin position="54"/>
        <end position="126"/>
    </location>
</feature>
<comment type="caution">
    <text evidence="1">Lacks conserved residue(s) required for the propagation of feature annotation.</text>
</comment>
<dbReference type="SUPFAM" id="SSF49899">
    <property type="entry name" value="Concanavalin A-like lectins/glucanases"/>
    <property type="match status" value="1"/>
</dbReference>
<reference evidence="5" key="1">
    <citation type="submission" date="2016-11" db="UniProtKB">
        <authorList>
            <consortium name="WormBaseParasite"/>
        </authorList>
    </citation>
    <scope>IDENTIFICATION</scope>
</reference>
<dbReference type="Pfam" id="PF02210">
    <property type="entry name" value="Laminin_G_2"/>
    <property type="match status" value="1"/>
</dbReference>
<organism evidence="4 5">
    <name type="scientific">Macrostomum lignano</name>
    <dbReference type="NCBI Taxonomy" id="282301"/>
    <lineage>
        <taxon>Eukaryota</taxon>
        <taxon>Metazoa</taxon>
        <taxon>Spiralia</taxon>
        <taxon>Lophotrochozoa</taxon>
        <taxon>Platyhelminthes</taxon>
        <taxon>Rhabditophora</taxon>
        <taxon>Macrostomorpha</taxon>
        <taxon>Macrostomida</taxon>
        <taxon>Macrostomidae</taxon>
        <taxon>Macrostomum</taxon>
    </lineage>
</organism>
<evidence type="ECO:0000313" key="5">
    <source>
        <dbReference type="WBParaSite" id="maker-uti_cns_0003744-snap-gene-0.2-mRNA-1"/>
    </source>
</evidence>
<sequence length="388" mass="42169">RFRTFETGDAVLARDFGANGGRWKPARVVGAAGPASYLCGFDGDDRVVRRHVDHVRGGPEQPRPTGAGVTDGATDAKAAPEPEAAMPAVDEPPNLAAPGDPEIDGSLRRSSRVRRPPERLSYGEASSALRDPSSVIVFAAAQPFSAESRPLKSRLQRLQDMAIRRARCFRTPAGERLRSWQIRWDFVPLIAALAAMAAVCGDGVSGMKSDCCPCCDCVKHEFPTTFNGLGFIYLNVSSQPGLSGRSDAISLQYRTRQLTAFLIYVGKDGSRSADGLPPLMPQDYIAVSLQNGSLALGLSVGGVARSYLILPIAADGSLKPRMFADSRWHRLQVLRQRQTVEVKFDDRVLRTLTVRQSALSSSRIYLGGSSESWMPETARRSIFKGCMR</sequence>